<accession>A0ABY4G6N4</accession>
<keyword evidence="3" id="KW-0813">Transport</keyword>
<proteinExistence type="inferred from homology"/>
<dbReference type="Pfam" id="PF03544">
    <property type="entry name" value="TonB_C"/>
    <property type="match status" value="2"/>
</dbReference>
<reference evidence="11" key="1">
    <citation type="submission" date="2022-04" db="EMBL/GenBank/DDBJ databases">
        <title>Hymenobacter sp. isolated from the air.</title>
        <authorList>
            <person name="Won M."/>
            <person name="Lee C.-M."/>
            <person name="Woen H.-Y."/>
            <person name="Kwon S.-W."/>
        </authorList>
    </citation>
    <scope>NUCLEOTIDE SEQUENCE</scope>
    <source>
        <strain evidence="11">5420S-77</strain>
    </source>
</reference>
<evidence type="ECO:0000256" key="4">
    <source>
        <dbReference type="ARBA" id="ARBA00022475"/>
    </source>
</evidence>
<evidence type="ECO:0000259" key="10">
    <source>
        <dbReference type="PROSITE" id="PS52015"/>
    </source>
</evidence>
<dbReference type="NCBIfam" id="TIGR01352">
    <property type="entry name" value="tonB_Cterm"/>
    <property type="match status" value="2"/>
</dbReference>
<dbReference type="SUPFAM" id="SSF74653">
    <property type="entry name" value="TolA/TonB C-terminal domain"/>
    <property type="match status" value="2"/>
</dbReference>
<evidence type="ECO:0000256" key="7">
    <source>
        <dbReference type="ARBA" id="ARBA00022927"/>
    </source>
</evidence>
<evidence type="ECO:0000256" key="3">
    <source>
        <dbReference type="ARBA" id="ARBA00022448"/>
    </source>
</evidence>
<evidence type="ECO:0000313" key="12">
    <source>
        <dbReference type="Proteomes" id="UP000830401"/>
    </source>
</evidence>
<dbReference type="PANTHER" id="PTHR33446">
    <property type="entry name" value="PROTEIN TONB-RELATED"/>
    <property type="match status" value="1"/>
</dbReference>
<dbReference type="InterPro" id="IPR006260">
    <property type="entry name" value="TonB/TolA_C"/>
</dbReference>
<keyword evidence="12" id="KW-1185">Reference proteome</keyword>
<evidence type="ECO:0000256" key="2">
    <source>
        <dbReference type="ARBA" id="ARBA00006555"/>
    </source>
</evidence>
<keyword evidence="4" id="KW-1003">Cell membrane</keyword>
<dbReference type="PROSITE" id="PS51257">
    <property type="entry name" value="PROKAR_LIPOPROTEIN"/>
    <property type="match status" value="1"/>
</dbReference>
<keyword evidence="7" id="KW-0653">Protein transport</keyword>
<feature type="domain" description="TonB C-terminal" evidence="10">
    <location>
        <begin position="224"/>
        <end position="324"/>
    </location>
</feature>
<dbReference type="PANTHER" id="PTHR33446:SF2">
    <property type="entry name" value="PROTEIN TONB"/>
    <property type="match status" value="1"/>
</dbReference>
<comment type="subcellular location">
    <subcellularLocation>
        <location evidence="1">Cell inner membrane</location>
        <topology evidence="1">Single-pass membrane protein</topology>
        <orientation evidence="1">Periplasmic side</orientation>
    </subcellularLocation>
</comment>
<protein>
    <submittedName>
        <fullName evidence="11">Energy transducer TonB</fullName>
    </submittedName>
</protein>
<dbReference type="Proteomes" id="UP000830401">
    <property type="component" value="Chromosome"/>
</dbReference>
<name>A0ABY4G6N4_9BACT</name>
<evidence type="ECO:0000256" key="1">
    <source>
        <dbReference type="ARBA" id="ARBA00004383"/>
    </source>
</evidence>
<dbReference type="Gene3D" id="3.30.1150.10">
    <property type="match status" value="2"/>
</dbReference>
<keyword evidence="9" id="KW-0472">Membrane</keyword>
<evidence type="ECO:0000256" key="9">
    <source>
        <dbReference type="ARBA" id="ARBA00023136"/>
    </source>
</evidence>
<evidence type="ECO:0000313" key="11">
    <source>
        <dbReference type="EMBL" id="UOQ66569.1"/>
    </source>
</evidence>
<evidence type="ECO:0000256" key="5">
    <source>
        <dbReference type="ARBA" id="ARBA00022519"/>
    </source>
</evidence>
<sequence length="324" mass="35272">MLSSPRFAPLGKFWLLPVSTLLLVTISCEKAAELSTPAIAADHVYTQVEQMPKYKGGWHRLVKDLFWGVYYEYPAIAKAANLEGDVLVKFTVAMDGTVQDVQLQKGIAPSWPQQQGAAHALEALAMKAVRKLPGQWTPGSQGGKQVAVSYTVPFKFANGKLSRRKQTGGPVEVEPISEYQIYAPDSQATAFGRFPIFKDDNPVRPSPNSHNVYSTVEEMPEYAGGQGQLLADLIRRLQYPTSAKAAKLDGVAFVKFVVAEDGSVKDVALEKGILAPKGLEAVAEEMNQAALATLHNLPRQWKPGIQGGKEVAVSYSVPITFFLN</sequence>
<organism evidence="11 12">
    <name type="scientific">Hymenobacter volaticus</name>
    <dbReference type="NCBI Taxonomy" id="2932254"/>
    <lineage>
        <taxon>Bacteria</taxon>
        <taxon>Pseudomonadati</taxon>
        <taxon>Bacteroidota</taxon>
        <taxon>Cytophagia</taxon>
        <taxon>Cytophagales</taxon>
        <taxon>Hymenobacteraceae</taxon>
        <taxon>Hymenobacter</taxon>
    </lineage>
</organism>
<gene>
    <name evidence="11" type="ORF">MUN86_01155</name>
</gene>
<evidence type="ECO:0000256" key="8">
    <source>
        <dbReference type="ARBA" id="ARBA00022989"/>
    </source>
</evidence>
<keyword evidence="8" id="KW-1133">Transmembrane helix</keyword>
<dbReference type="RefSeq" id="WP_245120795.1">
    <property type="nucleotide sequence ID" value="NZ_CP095061.1"/>
</dbReference>
<dbReference type="PROSITE" id="PS52015">
    <property type="entry name" value="TONB_CTD"/>
    <property type="match status" value="1"/>
</dbReference>
<dbReference type="InterPro" id="IPR037682">
    <property type="entry name" value="TonB_C"/>
</dbReference>
<keyword evidence="5" id="KW-0997">Cell inner membrane</keyword>
<dbReference type="InterPro" id="IPR051045">
    <property type="entry name" value="TonB-dependent_transducer"/>
</dbReference>
<evidence type="ECO:0000256" key="6">
    <source>
        <dbReference type="ARBA" id="ARBA00022692"/>
    </source>
</evidence>
<keyword evidence="6" id="KW-0812">Transmembrane</keyword>
<comment type="similarity">
    <text evidence="2">Belongs to the TonB family.</text>
</comment>
<dbReference type="EMBL" id="CP095061">
    <property type="protein sequence ID" value="UOQ66569.1"/>
    <property type="molecule type" value="Genomic_DNA"/>
</dbReference>